<dbReference type="InterPro" id="IPR050188">
    <property type="entry name" value="RluA_PseudoU_synthase"/>
</dbReference>
<organism evidence="4">
    <name type="scientific">bioreactor metagenome</name>
    <dbReference type="NCBI Taxonomy" id="1076179"/>
    <lineage>
        <taxon>unclassified sequences</taxon>
        <taxon>metagenomes</taxon>
        <taxon>ecological metagenomes</taxon>
    </lineage>
</organism>
<dbReference type="EMBL" id="VSSQ01042004">
    <property type="protein sequence ID" value="MPM95525.1"/>
    <property type="molecule type" value="Genomic_DNA"/>
</dbReference>
<proteinExistence type="inferred from homology"/>
<dbReference type="Pfam" id="PF00849">
    <property type="entry name" value="PseudoU_synth_2"/>
    <property type="match status" value="1"/>
</dbReference>
<dbReference type="AlphaFoldDB" id="A0A645E1X2"/>
<dbReference type="InterPro" id="IPR006145">
    <property type="entry name" value="PsdUridine_synth_RsuA/RluA"/>
</dbReference>
<dbReference type="GO" id="GO:0001522">
    <property type="term" value="P:pseudouridine synthesis"/>
    <property type="evidence" value="ECO:0007669"/>
    <property type="project" value="InterPro"/>
</dbReference>
<gene>
    <name evidence="4" type="ORF">SDC9_142680</name>
</gene>
<evidence type="ECO:0000256" key="1">
    <source>
        <dbReference type="ARBA" id="ARBA00010876"/>
    </source>
</evidence>
<evidence type="ECO:0000313" key="4">
    <source>
        <dbReference type="EMBL" id="MPM95525.1"/>
    </source>
</evidence>
<dbReference type="PANTHER" id="PTHR21600">
    <property type="entry name" value="MITOCHONDRIAL RNA PSEUDOURIDINE SYNTHASE"/>
    <property type="match status" value="1"/>
</dbReference>
<dbReference type="InterPro" id="IPR020103">
    <property type="entry name" value="PsdUridine_synth_cat_dom_sf"/>
</dbReference>
<dbReference type="Gene3D" id="3.30.2350.10">
    <property type="entry name" value="Pseudouridine synthase"/>
    <property type="match status" value="1"/>
</dbReference>
<dbReference type="GO" id="GO:0009982">
    <property type="term" value="F:pseudouridine synthase activity"/>
    <property type="evidence" value="ECO:0007669"/>
    <property type="project" value="InterPro"/>
</dbReference>
<feature type="domain" description="Pseudouridine synthase RsuA/RluA-like" evidence="3">
    <location>
        <begin position="2"/>
        <end position="89"/>
    </location>
</feature>
<evidence type="ECO:0000256" key="2">
    <source>
        <dbReference type="ARBA" id="ARBA00023235"/>
    </source>
</evidence>
<dbReference type="CDD" id="cd02869">
    <property type="entry name" value="PseudoU_synth_RluA_like"/>
    <property type="match status" value="1"/>
</dbReference>
<keyword evidence="2" id="KW-0413">Isomerase</keyword>
<dbReference type="SUPFAM" id="SSF55120">
    <property type="entry name" value="Pseudouridine synthase"/>
    <property type="match status" value="1"/>
</dbReference>
<name>A0A645E1X2_9ZZZZ</name>
<protein>
    <recommendedName>
        <fullName evidence="3">Pseudouridine synthase RsuA/RluA-like domain-containing protein</fullName>
    </recommendedName>
</protein>
<dbReference type="GO" id="GO:0003723">
    <property type="term" value="F:RNA binding"/>
    <property type="evidence" value="ECO:0007669"/>
    <property type="project" value="InterPro"/>
</dbReference>
<dbReference type="PANTHER" id="PTHR21600:SF83">
    <property type="entry name" value="PSEUDOURIDYLATE SYNTHASE RPUSD4, MITOCHONDRIAL"/>
    <property type="match status" value="1"/>
</dbReference>
<reference evidence="4" key="1">
    <citation type="submission" date="2019-08" db="EMBL/GenBank/DDBJ databases">
        <authorList>
            <person name="Kucharzyk K."/>
            <person name="Murdoch R.W."/>
            <person name="Higgins S."/>
            <person name="Loffler F."/>
        </authorList>
    </citation>
    <scope>NUCLEOTIDE SEQUENCE</scope>
</reference>
<evidence type="ECO:0000259" key="3">
    <source>
        <dbReference type="Pfam" id="PF00849"/>
    </source>
</evidence>
<comment type="caution">
    <text evidence="4">The sequence shown here is derived from an EMBL/GenBank/DDBJ whole genome shotgun (WGS) entry which is preliminary data.</text>
</comment>
<accession>A0A645E1X2</accession>
<sequence>MNEIIKSRLMKKTYLALVTGTPVPPSATLTAYLSRNMDEKRVLVFDRAGKDRVQIITRYKTIQSADGISLLEIDLVTGRTHQIRAHMAHIGHPLVGDGKYGKTGSRGATGQALCARKLRFELEDYRGILSYLDKKEFFSHQTKIFDDFLQNH</sequence>
<comment type="similarity">
    <text evidence="1">Belongs to the pseudouridine synthase RluA family.</text>
</comment>